<dbReference type="AlphaFoldDB" id="A0A9P6EA46"/>
<dbReference type="GO" id="GO:0051286">
    <property type="term" value="C:cell tip"/>
    <property type="evidence" value="ECO:0007669"/>
    <property type="project" value="TreeGrafter"/>
</dbReference>
<evidence type="ECO:0000313" key="3">
    <source>
        <dbReference type="Proteomes" id="UP000807306"/>
    </source>
</evidence>
<name>A0A9P6EA46_9AGAR</name>
<dbReference type="GO" id="GO:0005737">
    <property type="term" value="C:cytoplasm"/>
    <property type="evidence" value="ECO:0007669"/>
    <property type="project" value="TreeGrafter"/>
</dbReference>
<dbReference type="EMBL" id="MU157888">
    <property type="protein sequence ID" value="KAF9525163.1"/>
    <property type="molecule type" value="Genomic_DNA"/>
</dbReference>
<dbReference type="PANTHER" id="PTHR22741">
    <property type="entry name" value="P140CAP/SNIP-RELATED"/>
    <property type="match status" value="1"/>
</dbReference>
<sequence>METSVASSRASQPSAFYASMNGQTSGSQKLPLQASVRHAVTDLLVSIKSLLMALDDWSQRKRTDEELSDIYVRFGNDFNDVVTVFSQVHVDMSDLTSVPETLRGVLEECLSEEASPQVLEQHLPKVREVITRLLKGLRDRRSVVTGG</sequence>
<dbReference type="GO" id="GO:0030010">
    <property type="term" value="P:establishment of cell polarity"/>
    <property type="evidence" value="ECO:0007669"/>
    <property type="project" value="TreeGrafter"/>
</dbReference>
<proteinExistence type="predicted"/>
<dbReference type="Proteomes" id="UP000807306">
    <property type="component" value="Unassembled WGS sequence"/>
</dbReference>
<dbReference type="Pfam" id="PF23153">
    <property type="entry name" value="Aip3p_Bud6_N"/>
    <property type="match status" value="1"/>
</dbReference>
<evidence type="ECO:0000259" key="1">
    <source>
        <dbReference type="Pfam" id="PF23153"/>
    </source>
</evidence>
<dbReference type="OrthoDB" id="783096at2759"/>
<reference evidence="2" key="1">
    <citation type="submission" date="2020-11" db="EMBL/GenBank/DDBJ databases">
        <authorList>
            <consortium name="DOE Joint Genome Institute"/>
            <person name="Ahrendt S."/>
            <person name="Riley R."/>
            <person name="Andreopoulos W."/>
            <person name="Labutti K."/>
            <person name="Pangilinan J."/>
            <person name="Ruiz-Duenas F.J."/>
            <person name="Barrasa J.M."/>
            <person name="Sanchez-Garcia M."/>
            <person name="Camarero S."/>
            <person name="Miyauchi S."/>
            <person name="Serrano A."/>
            <person name="Linde D."/>
            <person name="Babiker R."/>
            <person name="Drula E."/>
            <person name="Ayuso-Fernandez I."/>
            <person name="Pacheco R."/>
            <person name="Padilla G."/>
            <person name="Ferreira P."/>
            <person name="Barriuso J."/>
            <person name="Kellner H."/>
            <person name="Castanera R."/>
            <person name="Alfaro M."/>
            <person name="Ramirez L."/>
            <person name="Pisabarro A.G."/>
            <person name="Kuo A."/>
            <person name="Tritt A."/>
            <person name="Lipzen A."/>
            <person name="He G."/>
            <person name="Yan M."/>
            <person name="Ng V."/>
            <person name="Cullen D."/>
            <person name="Martin F."/>
            <person name="Rosso M.-N."/>
            <person name="Henrissat B."/>
            <person name="Hibbett D."/>
            <person name="Martinez A.T."/>
            <person name="Grigoriev I.V."/>
        </authorList>
    </citation>
    <scope>NUCLEOTIDE SEQUENCE</scope>
    <source>
        <strain evidence="2">CBS 506.95</strain>
    </source>
</reference>
<comment type="caution">
    <text evidence="2">The sequence shown here is derived from an EMBL/GenBank/DDBJ whole genome shotgun (WGS) entry which is preliminary data.</text>
</comment>
<organism evidence="2 3">
    <name type="scientific">Crepidotus variabilis</name>
    <dbReference type="NCBI Taxonomy" id="179855"/>
    <lineage>
        <taxon>Eukaryota</taxon>
        <taxon>Fungi</taxon>
        <taxon>Dikarya</taxon>
        <taxon>Basidiomycota</taxon>
        <taxon>Agaricomycotina</taxon>
        <taxon>Agaricomycetes</taxon>
        <taxon>Agaricomycetidae</taxon>
        <taxon>Agaricales</taxon>
        <taxon>Agaricineae</taxon>
        <taxon>Crepidotaceae</taxon>
        <taxon>Crepidotus</taxon>
    </lineage>
</organism>
<dbReference type="InterPro" id="IPR051825">
    <property type="entry name" value="SRCIN1"/>
</dbReference>
<protein>
    <recommendedName>
        <fullName evidence="1">Aip3p/Bud6 N-terminal domain-containing protein</fullName>
    </recommendedName>
</protein>
<accession>A0A9P6EA46</accession>
<gene>
    <name evidence="2" type="ORF">CPB83DRAFT_860104</name>
</gene>
<dbReference type="InterPro" id="IPR056279">
    <property type="entry name" value="Aip3p_Bud6_N"/>
</dbReference>
<feature type="domain" description="Aip3p/Bud6 N-terminal" evidence="1">
    <location>
        <begin position="38"/>
        <end position="143"/>
    </location>
</feature>
<evidence type="ECO:0000313" key="2">
    <source>
        <dbReference type="EMBL" id="KAF9525163.1"/>
    </source>
</evidence>
<dbReference type="PANTHER" id="PTHR22741:SF10">
    <property type="entry name" value="COILED-COIL DOMAIN-CONTAINING PROTEIN CG32809"/>
    <property type="match status" value="1"/>
</dbReference>
<keyword evidence="3" id="KW-1185">Reference proteome</keyword>